<keyword evidence="1" id="KW-1133">Transmembrane helix</keyword>
<gene>
    <name evidence="2" type="ORF">IAA37_06040</name>
</gene>
<organism evidence="2 3">
    <name type="scientific">Candidatus Eubacterium faecale</name>
    <dbReference type="NCBI Taxonomy" id="2838568"/>
    <lineage>
        <taxon>Bacteria</taxon>
        <taxon>Bacillati</taxon>
        <taxon>Bacillota</taxon>
        <taxon>Clostridia</taxon>
        <taxon>Eubacteriales</taxon>
        <taxon>Eubacteriaceae</taxon>
        <taxon>Eubacterium</taxon>
    </lineage>
</organism>
<comment type="caution">
    <text evidence="2">The sequence shown here is derived from an EMBL/GenBank/DDBJ whole genome shotgun (WGS) entry which is preliminary data.</text>
</comment>
<reference evidence="2" key="1">
    <citation type="journal article" date="2021" name="PeerJ">
        <title>Extensive microbial diversity within the chicken gut microbiome revealed by metagenomics and culture.</title>
        <authorList>
            <person name="Gilroy R."/>
            <person name="Ravi A."/>
            <person name="Getino M."/>
            <person name="Pursley I."/>
            <person name="Horton D.L."/>
            <person name="Alikhan N.F."/>
            <person name="Baker D."/>
            <person name="Gharbi K."/>
            <person name="Hall N."/>
            <person name="Watson M."/>
            <person name="Adriaenssens E.M."/>
            <person name="Foster-Nyarko E."/>
            <person name="Jarju S."/>
            <person name="Secka A."/>
            <person name="Antonio M."/>
            <person name="Oren A."/>
            <person name="Chaudhuri R.R."/>
            <person name="La Ragione R."/>
            <person name="Hildebrand F."/>
            <person name="Pallen M.J."/>
        </authorList>
    </citation>
    <scope>NUCLEOTIDE SEQUENCE</scope>
    <source>
        <strain evidence="2">CHK188-16595</strain>
    </source>
</reference>
<dbReference type="AlphaFoldDB" id="A0A9D2MIH6"/>
<evidence type="ECO:0000313" key="2">
    <source>
        <dbReference type="EMBL" id="HJB75217.1"/>
    </source>
</evidence>
<accession>A0A9D2MIH6</accession>
<reference evidence="2" key="2">
    <citation type="submission" date="2021-04" db="EMBL/GenBank/DDBJ databases">
        <authorList>
            <person name="Gilroy R."/>
        </authorList>
    </citation>
    <scope>NUCLEOTIDE SEQUENCE</scope>
    <source>
        <strain evidence="2">CHK188-16595</strain>
    </source>
</reference>
<dbReference type="InterPro" id="IPR022385">
    <property type="entry name" value="Rhs_assc_core"/>
</dbReference>
<evidence type="ECO:0000256" key="1">
    <source>
        <dbReference type="SAM" id="Phobius"/>
    </source>
</evidence>
<dbReference type="PANTHER" id="PTHR32305:SF17">
    <property type="entry name" value="TRNA NUCLEASE WAPA"/>
    <property type="match status" value="1"/>
</dbReference>
<dbReference type="Gene3D" id="2.180.10.10">
    <property type="entry name" value="RHS repeat-associated core"/>
    <property type="match status" value="1"/>
</dbReference>
<evidence type="ECO:0000313" key="3">
    <source>
        <dbReference type="Proteomes" id="UP000823877"/>
    </source>
</evidence>
<proteinExistence type="predicted"/>
<dbReference type="PANTHER" id="PTHR32305">
    <property type="match status" value="1"/>
</dbReference>
<sequence>MYDEVGNPIQTITRDNTAEQNKIAEINPLRYRGYYYDTETGYYYLQSRYYNPEWGRFLSPDAFSYIDNSTLLGCNAYVYCINNPIMYIDPMGTSVLGGVLAGGAVGLAISEIIVIILIVALGIVTLGIGFLLLEPIISSLIQTKTLADVKASQRNKSAKEYQLCYLNQSGKIVKYGSKLTFIQVLAALGVANPSIGISNRYQVNLNGLNNNANSLFHLPVPAWGVYADSQSAAKALAVVLGSNKPPEVHGQGAYGHYHDGKHTIHIWYGSRIY</sequence>
<feature type="transmembrane region" description="Helical" evidence="1">
    <location>
        <begin position="112"/>
        <end position="133"/>
    </location>
</feature>
<keyword evidence="1" id="KW-0812">Transmembrane</keyword>
<name>A0A9D2MIH6_9FIRM</name>
<protein>
    <submittedName>
        <fullName evidence="2">RHS repeat-associated core domain-containing protein</fullName>
    </submittedName>
</protein>
<keyword evidence="1" id="KW-0472">Membrane</keyword>
<dbReference type="Proteomes" id="UP000823877">
    <property type="component" value="Unassembled WGS sequence"/>
</dbReference>
<dbReference type="InterPro" id="IPR050708">
    <property type="entry name" value="T6SS_VgrG/RHS"/>
</dbReference>
<dbReference type="EMBL" id="DWXN01000012">
    <property type="protein sequence ID" value="HJB75217.1"/>
    <property type="molecule type" value="Genomic_DNA"/>
</dbReference>
<dbReference type="NCBIfam" id="TIGR03696">
    <property type="entry name" value="Rhs_assc_core"/>
    <property type="match status" value="1"/>
</dbReference>